<evidence type="ECO:0000313" key="2">
    <source>
        <dbReference type="EMBL" id="KAF2191451.1"/>
    </source>
</evidence>
<keyword evidence="3" id="KW-1185">Reference proteome</keyword>
<evidence type="ECO:0000259" key="1">
    <source>
        <dbReference type="Pfam" id="PF12770"/>
    </source>
</evidence>
<dbReference type="EMBL" id="ML994617">
    <property type="protein sequence ID" value="KAF2191451.1"/>
    <property type="molecule type" value="Genomic_DNA"/>
</dbReference>
<dbReference type="InterPro" id="IPR024983">
    <property type="entry name" value="CHAT_dom"/>
</dbReference>
<sequence>MAFLHSAEKFFWGEAAHQQSYTNGLETSLILARSYLREVQSQIEIHDWGEGVEEKARSTLQVRNRQKLLSLLEKGLASIFKAISGKLELRKKLIGMPPMQALENNRLFYFSDMEELYWTHMGLEMDKVRVLGNPIGLWQAMQQWKAICLVDLLSQGLEESPTPEDDLVTAERPNAGHPTTAEKIKHVNQLLKDVTTPLTFNEGSIWELADHAERHLGPDKSIIFVDWVRHHDTLFLAAFNGTTGVLITRVVEMDYSAIETWVRENLGAASLHEGRVARKRLNRASMLEQLQPLLEPLDGFIKEGDLLSHSPAGILHSAAGRFANHSITSGRHVTHASFVRNSDGVNLLHYHGHAFLDASERKDRALVLEDGLLTVMDLFELRLDAALVVLLACASGEEDVAPNDDTLGLLSAFLYAGAASVLATLWPTQTADARDFAERFYERAFGAPNAAEICLAKIVQEVIVEMWEEWDEDDPYHWAQFQLRK</sequence>
<feature type="domain" description="CHAT" evidence="1">
    <location>
        <begin position="321"/>
        <end position="483"/>
    </location>
</feature>
<protein>
    <submittedName>
        <fullName evidence="2">Putative Tetratricopeptide repeat protein 28</fullName>
    </submittedName>
</protein>
<proteinExistence type="predicted"/>
<reference evidence="2" key="1">
    <citation type="journal article" date="2020" name="Stud. Mycol.">
        <title>101 Dothideomycetes genomes: a test case for predicting lifestyles and emergence of pathogens.</title>
        <authorList>
            <person name="Haridas S."/>
            <person name="Albert R."/>
            <person name="Binder M."/>
            <person name="Bloem J."/>
            <person name="Labutti K."/>
            <person name="Salamov A."/>
            <person name="Andreopoulos B."/>
            <person name="Baker S."/>
            <person name="Barry K."/>
            <person name="Bills G."/>
            <person name="Bluhm B."/>
            <person name="Cannon C."/>
            <person name="Castanera R."/>
            <person name="Culley D."/>
            <person name="Daum C."/>
            <person name="Ezra D."/>
            <person name="Gonzalez J."/>
            <person name="Henrissat B."/>
            <person name="Kuo A."/>
            <person name="Liang C."/>
            <person name="Lipzen A."/>
            <person name="Lutzoni F."/>
            <person name="Magnuson J."/>
            <person name="Mondo S."/>
            <person name="Nolan M."/>
            <person name="Ohm R."/>
            <person name="Pangilinan J."/>
            <person name="Park H.-J."/>
            <person name="Ramirez L."/>
            <person name="Alfaro M."/>
            <person name="Sun H."/>
            <person name="Tritt A."/>
            <person name="Yoshinaga Y."/>
            <person name="Zwiers L.-H."/>
            <person name="Turgeon B."/>
            <person name="Goodwin S."/>
            <person name="Spatafora J."/>
            <person name="Crous P."/>
            <person name="Grigoriev I."/>
        </authorList>
    </citation>
    <scope>NUCLEOTIDE SEQUENCE</scope>
    <source>
        <strain evidence="2">CBS 207.26</strain>
    </source>
</reference>
<dbReference type="AlphaFoldDB" id="A0A6A6EJ99"/>
<evidence type="ECO:0000313" key="3">
    <source>
        <dbReference type="Proteomes" id="UP000800200"/>
    </source>
</evidence>
<dbReference type="Pfam" id="PF12770">
    <property type="entry name" value="CHAT"/>
    <property type="match status" value="1"/>
</dbReference>
<dbReference type="OrthoDB" id="3758190at2759"/>
<gene>
    <name evidence="2" type="ORF">K469DRAFT_558420</name>
</gene>
<dbReference type="Proteomes" id="UP000800200">
    <property type="component" value="Unassembled WGS sequence"/>
</dbReference>
<organism evidence="2 3">
    <name type="scientific">Zopfia rhizophila CBS 207.26</name>
    <dbReference type="NCBI Taxonomy" id="1314779"/>
    <lineage>
        <taxon>Eukaryota</taxon>
        <taxon>Fungi</taxon>
        <taxon>Dikarya</taxon>
        <taxon>Ascomycota</taxon>
        <taxon>Pezizomycotina</taxon>
        <taxon>Dothideomycetes</taxon>
        <taxon>Dothideomycetes incertae sedis</taxon>
        <taxon>Zopfiaceae</taxon>
        <taxon>Zopfia</taxon>
    </lineage>
</organism>
<accession>A0A6A6EJ99</accession>
<name>A0A6A6EJ99_9PEZI</name>